<dbReference type="GO" id="GO:0008982">
    <property type="term" value="F:protein-N(PI)-phosphohistidine-sugar phosphotransferase activity"/>
    <property type="evidence" value="ECO:0007669"/>
    <property type="project" value="InterPro"/>
</dbReference>
<proteinExistence type="predicted"/>
<keyword evidence="2" id="KW-0813">Transport</keyword>
<dbReference type="EMBL" id="LT906454">
    <property type="protein sequence ID" value="SNV32183.1"/>
    <property type="molecule type" value="Genomic_DNA"/>
</dbReference>
<organism evidence="13 14">
    <name type="scientific">Streptococcus acidominimus</name>
    <dbReference type="NCBI Taxonomy" id="1326"/>
    <lineage>
        <taxon>Bacteria</taxon>
        <taxon>Bacillati</taxon>
        <taxon>Bacillota</taxon>
        <taxon>Bacilli</taxon>
        <taxon>Lactobacillales</taxon>
        <taxon>Streptococcaceae</taxon>
        <taxon>Streptococcus</taxon>
    </lineage>
</organism>
<keyword evidence="3" id="KW-1003">Cell membrane</keyword>
<dbReference type="GO" id="GO:0009401">
    <property type="term" value="P:phosphoenolpyruvate-dependent sugar phosphotransferase system"/>
    <property type="evidence" value="ECO:0007669"/>
    <property type="project" value="UniProtKB-KW"/>
</dbReference>
<keyword evidence="10" id="KW-0472">Membrane</keyword>
<dbReference type="PROSITE" id="PS01035">
    <property type="entry name" value="PTS_EIIB_TYPE_1_CYS"/>
    <property type="match status" value="1"/>
</dbReference>
<dbReference type="CDD" id="cd00212">
    <property type="entry name" value="PTS_IIB_glc"/>
    <property type="match status" value="1"/>
</dbReference>
<evidence type="ECO:0000313" key="13">
    <source>
        <dbReference type="EMBL" id="SNV32183.1"/>
    </source>
</evidence>
<evidence type="ECO:0000256" key="11">
    <source>
        <dbReference type="PROSITE-ProRule" id="PRU00421"/>
    </source>
</evidence>
<keyword evidence="6" id="KW-0598">Phosphotransferase system</keyword>
<keyword evidence="5" id="KW-0808">Transferase</keyword>
<dbReference type="NCBIfam" id="TIGR00826">
    <property type="entry name" value="EIIB_glc"/>
    <property type="match status" value="1"/>
</dbReference>
<dbReference type="InterPro" id="IPR001996">
    <property type="entry name" value="PTS_IIB_1"/>
</dbReference>
<dbReference type="Gene3D" id="3.30.1360.60">
    <property type="entry name" value="Glucose permease domain IIB"/>
    <property type="match status" value="1"/>
</dbReference>
<dbReference type="OrthoDB" id="9769191at2"/>
<evidence type="ECO:0000259" key="12">
    <source>
        <dbReference type="PROSITE" id="PS51098"/>
    </source>
</evidence>
<accession>A0A239WE30</accession>
<evidence type="ECO:0000256" key="8">
    <source>
        <dbReference type="ARBA" id="ARBA00022777"/>
    </source>
</evidence>
<dbReference type="InterPro" id="IPR018113">
    <property type="entry name" value="PTrfase_EIIB_Cys"/>
</dbReference>
<evidence type="ECO:0000256" key="2">
    <source>
        <dbReference type="ARBA" id="ARBA00022448"/>
    </source>
</evidence>
<name>A0A239WE30_STRAI</name>
<reference evidence="13 14" key="1">
    <citation type="submission" date="2017-06" db="EMBL/GenBank/DDBJ databases">
        <authorList>
            <consortium name="Pathogen Informatics"/>
        </authorList>
    </citation>
    <scope>NUCLEOTIDE SEQUENCE [LARGE SCALE GENOMIC DNA]</scope>
    <source>
        <strain evidence="13 14">NCTC11291</strain>
    </source>
</reference>
<dbReference type="InterPro" id="IPR050558">
    <property type="entry name" value="PTS_Sugar-Specific_Components"/>
</dbReference>
<dbReference type="Proteomes" id="UP000215144">
    <property type="component" value="Chromosome 1"/>
</dbReference>
<feature type="domain" description="PTS EIIB type-1" evidence="12">
    <location>
        <begin position="7"/>
        <end position="90"/>
    </location>
</feature>
<evidence type="ECO:0000256" key="6">
    <source>
        <dbReference type="ARBA" id="ARBA00022683"/>
    </source>
</evidence>
<evidence type="ECO:0000256" key="4">
    <source>
        <dbReference type="ARBA" id="ARBA00022597"/>
    </source>
</evidence>
<dbReference type="GO" id="GO:0015771">
    <property type="term" value="P:trehalose transport"/>
    <property type="evidence" value="ECO:0007669"/>
    <property type="project" value="TreeGrafter"/>
</dbReference>
<feature type="active site" description="Phosphocysteine intermediate; for EIIB activity" evidence="11">
    <location>
        <position position="29"/>
    </location>
</feature>
<evidence type="ECO:0000313" key="14">
    <source>
        <dbReference type="Proteomes" id="UP000215144"/>
    </source>
</evidence>
<dbReference type="Pfam" id="PF00367">
    <property type="entry name" value="PTS_EIIB"/>
    <property type="match status" value="1"/>
</dbReference>
<evidence type="ECO:0000256" key="3">
    <source>
        <dbReference type="ARBA" id="ARBA00022475"/>
    </source>
</evidence>
<dbReference type="RefSeq" id="WP_095121354.1">
    <property type="nucleotide sequence ID" value="NZ_LT906454.1"/>
</dbReference>
<dbReference type="GO" id="GO:0016301">
    <property type="term" value="F:kinase activity"/>
    <property type="evidence" value="ECO:0007669"/>
    <property type="project" value="UniProtKB-KW"/>
</dbReference>
<keyword evidence="8" id="KW-0418">Kinase</keyword>
<keyword evidence="7" id="KW-0812">Transmembrane</keyword>
<dbReference type="GO" id="GO:0090589">
    <property type="term" value="F:protein-phosphocysteine-trehalose phosphotransferase system transporter activity"/>
    <property type="evidence" value="ECO:0007669"/>
    <property type="project" value="TreeGrafter"/>
</dbReference>
<dbReference type="PROSITE" id="PS51098">
    <property type="entry name" value="PTS_EIIB_TYPE_1"/>
    <property type="match status" value="1"/>
</dbReference>
<evidence type="ECO:0000256" key="10">
    <source>
        <dbReference type="ARBA" id="ARBA00023136"/>
    </source>
</evidence>
<gene>
    <name evidence="13" type="primary">sacX</name>
    <name evidence="13" type="ORF">SAMEA4504048_00122</name>
</gene>
<evidence type="ECO:0000256" key="1">
    <source>
        <dbReference type="ARBA" id="ARBA00004651"/>
    </source>
</evidence>
<dbReference type="PANTHER" id="PTHR30175:SF1">
    <property type="entry name" value="PTS SYSTEM ARBUTIN-, CELLOBIOSE-, AND SALICIN-SPECIFIC EIIBC COMPONENT-RELATED"/>
    <property type="match status" value="1"/>
</dbReference>
<protein>
    <submittedName>
        <fullName evidence="13">PTS system, IIABC component</fullName>
    </submittedName>
</protein>
<keyword evidence="4" id="KW-0762">Sugar transport</keyword>
<dbReference type="PANTHER" id="PTHR30175">
    <property type="entry name" value="PHOSPHOTRANSFERASE SYSTEM TRANSPORT PROTEIN"/>
    <property type="match status" value="1"/>
</dbReference>
<dbReference type="KEGG" id="saco:SAME_00122"/>
<dbReference type="AlphaFoldDB" id="A0A239WE30"/>
<evidence type="ECO:0000256" key="5">
    <source>
        <dbReference type="ARBA" id="ARBA00022679"/>
    </source>
</evidence>
<dbReference type="FunFam" id="3.30.1360.60:FF:000001">
    <property type="entry name" value="PTS system glucose-specific IIBC component PtsG"/>
    <property type="match status" value="1"/>
</dbReference>
<evidence type="ECO:0000256" key="7">
    <source>
        <dbReference type="ARBA" id="ARBA00022692"/>
    </source>
</evidence>
<sequence length="148" mass="16355">MVKNAYEQTAASIVEAVGGKENIATAMHCATRLRLVVKDESKIDLEKIESLDLVKGHFNNGGQFQIILGTGIVNKVYKAFTGLTNLAEVSKEEFKNTAATKLNPLQKLLKTLADVFVPILPVLRFLLTMVMRCLQVDFLAIKMPMGFN</sequence>
<dbReference type="InterPro" id="IPR036878">
    <property type="entry name" value="Glu_permease_IIB"/>
</dbReference>
<evidence type="ECO:0000256" key="9">
    <source>
        <dbReference type="ARBA" id="ARBA00022989"/>
    </source>
</evidence>
<dbReference type="GO" id="GO:0005886">
    <property type="term" value="C:plasma membrane"/>
    <property type="evidence" value="ECO:0007669"/>
    <property type="project" value="UniProtKB-SubCell"/>
</dbReference>
<dbReference type="SUPFAM" id="SSF55604">
    <property type="entry name" value="Glucose permease domain IIB"/>
    <property type="match status" value="1"/>
</dbReference>
<keyword evidence="9" id="KW-1133">Transmembrane helix</keyword>
<comment type="subcellular location">
    <subcellularLocation>
        <location evidence="1">Cell membrane</location>
        <topology evidence="1">Multi-pass membrane protein</topology>
    </subcellularLocation>
</comment>